<evidence type="ECO:0000313" key="8">
    <source>
        <dbReference type="Proteomes" id="UP000000305"/>
    </source>
</evidence>
<dbReference type="Gene3D" id="3.40.50.12780">
    <property type="entry name" value="N-terminal domain of ligase-like"/>
    <property type="match status" value="1"/>
</dbReference>
<keyword evidence="4" id="KW-0576">Peroxisome</keyword>
<dbReference type="Pfam" id="PF13193">
    <property type="entry name" value="AMP-binding_C"/>
    <property type="match status" value="1"/>
</dbReference>
<proteinExistence type="inferred from homology"/>
<protein>
    <submittedName>
        <fullName evidence="7">Uncharacterized protein</fullName>
    </submittedName>
</protein>
<dbReference type="InterPro" id="IPR000873">
    <property type="entry name" value="AMP-dep_synth/lig_dom"/>
</dbReference>
<dbReference type="InterPro" id="IPR020845">
    <property type="entry name" value="AMP-binding_CS"/>
</dbReference>
<name>E9HTG5_DAPPU</name>
<dbReference type="EMBL" id="GL732773">
    <property type="protein sequence ID" value="EFX64950.1"/>
    <property type="molecule type" value="Genomic_DNA"/>
</dbReference>
<dbReference type="PhylomeDB" id="E9HTG5"/>
<reference evidence="7 8" key="1">
    <citation type="journal article" date="2011" name="Science">
        <title>The ecoresponsive genome of Daphnia pulex.</title>
        <authorList>
            <person name="Colbourne J.K."/>
            <person name="Pfrender M.E."/>
            <person name="Gilbert D."/>
            <person name="Thomas W.K."/>
            <person name="Tucker A."/>
            <person name="Oakley T.H."/>
            <person name="Tokishita S."/>
            <person name="Aerts A."/>
            <person name="Arnold G.J."/>
            <person name="Basu M.K."/>
            <person name="Bauer D.J."/>
            <person name="Caceres C.E."/>
            <person name="Carmel L."/>
            <person name="Casola C."/>
            <person name="Choi J.H."/>
            <person name="Detter J.C."/>
            <person name="Dong Q."/>
            <person name="Dusheyko S."/>
            <person name="Eads B.D."/>
            <person name="Frohlich T."/>
            <person name="Geiler-Samerotte K.A."/>
            <person name="Gerlach D."/>
            <person name="Hatcher P."/>
            <person name="Jogdeo S."/>
            <person name="Krijgsveld J."/>
            <person name="Kriventseva E.V."/>
            <person name="Kultz D."/>
            <person name="Laforsch C."/>
            <person name="Lindquist E."/>
            <person name="Lopez J."/>
            <person name="Manak J.R."/>
            <person name="Muller J."/>
            <person name="Pangilinan J."/>
            <person name="Patwardhan R.P."/>
            <person name="Pitluck S."/>
            <person name="Pritham E.J."/>
            <person name="Rechtsteiner A."/>
            <person name="Rho M."/>
            <person name="Rogozin I.B."/>
            <person name="Sakarya O."/>
            <person name="Salamov A."/>
            <person name="Schaack S."/>
            <person name="Shapiro H."/>
            <person name="Shiga Y."/>
            <person name="Skalitzky C."/>
            <person name="Smith Z."/>
            <person name="Souvorov A."/>
            <person name="Sung W."/>
            <person name="Tang Z."/>
            <person name="Tsuchiya D."/>
            <person name="Tu H."/>
            <person name="Vos H."/>
            <person name="Wang M."/>
            <person name="Wolf Y.I."/>
            <person name="Yamagata H."/>
            <person name="Yamada T."/>
            <person name="Ye Y."/>
            <person name="Shaw J.R."/>
            <person name="Andrews J."/>
            <person name="Crease T.J."/>
            <person name="Tang H."/>
            <person name="Lucas S.M."/>
            <person name="Robertson H.M."/>
            <person name="Bork P."/>
            <person name="Koonin E.V."/>
            <person name="Zdobnov E.M."/>
            <person name="Grigoriev I.V."/>
            <person name="Lynch M."/>
            <person name="Boore J.L."/>
        </authorList>
    </citation>
    <scope>NUCLEOTIDE SEQUENCE [LARGE SCALE GENOMIC DNA]</scope>
</reference>
<evidence type="ECO:0000256" key="1">
    <source>
        <dbReference type="ARBA" id="ARBA00004275"/>
    </source>
</evidence>
<feature type="domain" description="AMP-binding enzyme C-terminal" evidence="6">
    <location>
        <begin position="460"/>
        <end position="536"/>
    </location>
</feature>
<dbReference type="OMA" id="MIGAVIH"/>
<dbReference type="InterPro" id="IPR045851">
    <property type="entry name" value="AMP-bd_C_sf"/>
</dbReference>
<dbReference type="HOGENOM" id="CLU_000022_59_2_1"/>
<comment type="subcellular location">
    <subcellularLocation>
        <location evidence="1">Peroxisome</location>
    </subcellularLocation>
</comment>
<evidence type="ECO:0000313" key="7">
    <source>
        <dbReference type="EMBL" id="EFX64950.1"/>
    </source>
</evidence>
<evidence type="ECO:0000259" key="5">
    <source>
        <dbReference type="Pfam" id="PF00501"/>
    </source>
</evidence>
<dbReference type="PANTHER" id="PTHR24096:SF149">
    <property type="entry name" value="AMP-BINDING DOMAIN-CONTAINING PROTEIN-RELATED"/>
    <property type="match status" value="1"/>
</dbReference>
<organism evidence="7 8">
    <name type="scientific">Daphnia pulex</name>
    <name type="common">Water flea</name>
    <dbReference type="NCBI Taxonomy" id="6669"/>
    <lineage>
        <taxon>Eukaryota</taxon>
        <taxon>Metazoa</taxon>
        <taxon>Ecdysozoa</taxon>
        <taxon>Arthropoda</taxon>
        <taxon>Crustacea</taxon>
        <taxon>Branchiopoda</taxon>
        <taxon>Diplostraca</taxon>
        <taxon>Cladocera</taxon>
        <taxon>Anomopoda</taxon>
        <taxon>Daphniidae</taxon>
        <taxon>Daphnia</taxon>
    </lineage>
</organism>
<dbReference type="InterPro" id="IPR025110">
    <property type="entry name" value="AMP-bd_C"/>
</dbReference>
<sequence>MIPRFISEADPRILTYPEEYDNSLPYDVSFPEFILQRIVRWDDKVACVNAETKQAFTFAQIRESSFALAAGLQRKINLKRGDKVAVVLPNCLDYPVVTFAVTLCGGCAILINPAQTINELRHSVKLTDPKIWIGTEDSFVKFEEIYKGYSNRPSFVFLSPRLTGDHVITVSQLIVLGHEHDFRRPSVNPHEDAALILFSSGTTGVPKGVVLTHLNLMASRRQSEELAKNVRRQNPGTSIPASECLAAVLPFYHSFGISGVFDNLMGGLRFVLIPNFTLQRFLQAVQDYKITIVSLVPAIAIQLAKQPVEKRYDLSSLRVIRCGASALSAETITILKQKLNCLVYQGYGMTEATVRSHANYKGVNRDGSIGIVMPFCQCKVVDRNTNETLGPKEEGEICVRGPVIMKGYIGDAVATQATIDSHGWLHTGDIGYYDEDGYFFLTDRMKELIKYKGLQVSPTELEKILLTHPDVLDVAVAPVSDPNAGEIPRAYVVKRPGCTVTGDELANFLSDKVSSYKQLRGGVVFVETIPKTSTGKIIRRALVAKYPSKL</sequence>
<dbReference type="PROSITE" id="PS00455">
    <property type="entry name" value="AMP_BINDING"/>
    <property type="match status" value="1"/>
</dbReference>
<dbReference type="AlphaFoldDB" id="E9HTG5"/>
<evidence type="ECO:0000259" key="6">
    <source>
        <dbReference type="Pfam" id="PF13193"/>
    </source>
</evidence>
<dbReference type="Gene3D" id="3.30.300.30">
    <property type="match status" value="1"/>
</dbReference>
<dbReference type="GO" id="GO:0005777">
    <property type="term" value="C:peroxisome"/>
    <property type="evidence" value="ECO:0007669"/>
    <property type="project" value="UniProtKB-SubCell"/>
</dbReference>
<dbReference type="KEGG" id="dpx:DAPPUDRAFT_219439"/>
<dbReference type="STRING" id="6669.E9HTG5"/>
<keyword evidence="8" id="KW-1185">Reference proteome</keyword>
<evidence type="ECO:0000256" key="2">
    <source>
        <dbReference type="ARBA" id="ARBA00006432"/>
    </source>
</evidence>
<dbReference type="eggNOG" id="KOG1176">
    <property type="taxonomic scope" value="Eukaryota"/>
</dbReference>
<dbReference type="OrthoDB" id="6378093at2759"/>
<dbReference type="FunCoup" id="E9HTG5">
    <property type="interactions" value="290"/>
</dbReference>
<dbReference type="Proteomes" id="UP000000305">
    <property type="component" value="Unassembled WGS sequence"/>
</dbReference>
<dbReference type="SUPFAM" id="SSF56801">
    <property type="entry name" value="Acetyl-CoA synthetase-like"/>
    <property type="match status" value="1"/>
</dbReference>
<dbReference type="Pfam" id="PF00501">
    <property type="entry name" value="AMP-binding"/>
    <property type="match status" value="1"/>
</dbReference>
<dbReference type="PANTHER" id="PTHR24096">
    <property type="entry name" value="LONG-CHAIN-FATTY-ACID--COA LIGASE"/>
    <property type="match status" value="1"/>
</dbReference>
<gene>
    <name evidence="7" type="ORF">DAPPUDRAFT_219439</name>
</gene>
<accession>E9HTG5</accession>
<dbReference type="InterPro" id="IPR042099">
    <property type="entry name" value="ANL_N_sf"/>
</dbReference>
<dbReference type="InParanoid" id="E9HTG5"/>
<evidence type="ECO:0000256" key="3">
    <source>
        <dbReference type="ARBA" id="ARBA00022598"/>
    </source>
</evidence>
<feature type="domain" description="AMP-dependent synthetase/ligase" evidence="5">
    <location>
        <begin position="40"/>
        <end position="408"/>
    </location>
</feature>
<keyword evidence="3" id="KW-0436">Ligase</keyword>
<evidence type="ECO:0000256" key="4">
    <source>
        <dbReference type="ARBA" id="ARBA00023140"/>
    </source>
</evidence>
<dbReference type="FunFam" id="3.30.300.30:FF:000007">
    <property type="entry name" value="4-coumarate--CoA ligase 2"/>
    <property type="match status" value="1"/>
</dbReference>
<dbReference type="GO" id="GO:0016405">
    <property type="term" value="F:CoA-ligase activity"/>
    <property type="evidence" value="ECO:0000318"/>
    <property type="project" value="GO_Central"/>
</dbReference>
<dbReference type="CDD" id="cd05911">
    <property type="entry name" value="Firefly_Luc_like"/>
    <property type="match status" value="1"/>
</dbReference>
<comment type="similarity">
    <text evidence="2">Belongs to the ATP-dependent AMP-binding enzyme family.</text>
</comment>